<feature type="coiled-coil region" evidence="1">
    <location>
        <begin position="313"/>
        <end position="340"/>
    </location>
</feature>
<accession>A0AAD6ZSS3</accession>
<protein>
    <submittedName>
        <fullName evidence="3">Uncharacterized protein</fullName>
    </submittedName>
</protein>
<dbReference type="EMBL" id="JARIHO010000031">
    <property type="protein sequence ID" value="KAJ7336178.1"/>
    <property type="molecule type" value="Genomic_DNA"/>
</dbReference>
<dbReference type="Proteomes" id="UP001218218">
    <property type="component" value="Unassembled WGS sequence"/>
</dbReference>
<sequence>MSRAQVESMDPSRSINISSPVLVLQLNQLLASLNIPITVVSHSQLTPSLLIGILESLSSARLSIPKKHRDNLSSSNTSKVHCMKIFLGVMQSDILKQDVGIGNLDPRRLAEGADEETLYVARLLCWYGRHNGLISRSGRNRRDESGSPSTLTTATRRTATVTSPVHLESNTSVSAASSFEDAGPASPAQYIVASARCIHEVPLPSLVLSPGSHVEDLDASFFALGAHPGDDIESRLNAMSHTNSTVRYDGYISLVDEDAEVSAFLEARERAKGKGKGKGECAQTTADRSTRHVPAIQRDLSSHDDASASLSALAAAQARAMELQRRHTEMLEELARLRVSEYERLWQ</sequence>
<evidence type="ECO:0000256" key="1">
    <source>
        <dbReference type="SAM" id="Coils"/>
    </source>
</evidence>
<evidence type="ECO:0000256" key="2">
    <source>
        <dbReference type="SAM" id="MobiDB-lite"/>
    </source>
</evidence>
<proteinExistence type="predicted"/>
<reference evidence="3" key="1">
    <citation type="submission" date="2023-03" db="EMBL/GenBank/DDBJ databases">
        <title>Massive genome expansion in bonnet fungi (Mycena s.s.) driven by repeated elements and novel gene families across ecological guilds.</title>
        <authorList>
            <consortium name="Lawrence Berkeley National Laboratory"/>
            <person name="Harder C.B."/>
            <person name="Miyauchi S."/>
            <person name="Viragh M."/>
            <person name="Kuo A."/>
            <person name="Thoen E."/>
            <person name="Andreopoulos B."/>
            <person name="Lu D."/>
            <person name="Skrede I."/>
            <person name="Drula E."/>
            <person name="Henrissat B."/>
            <person name="Morin E."/>
            <person name="Kohler A."/>
            <person name="Barry K."/>
            <person name="LaButti K."/>
            <person name="Morin E."/>
            <person name="Salamov A."/>
            <person name="Lipzen A."/>
            <person name="Mereny Z."/>
            <person name="Hegedus B."/>
            <person name="Baldrian P."/>
            <person name="Stursova M."/>
            <person name="Weitz H."/>
            <person name="Taylor A."/>
            <person name="Grigoriev I.V."/>
            <person name="Nagy L.G."/>
            <person name="Martin F."/>
            <person name="Kauserud H."/>
        </authorList>
    </citation>
    <scope>NUCLEOTIDE SEQUENCE</scope>
    <source>
        <strain evidence="3">CBHHK002</strain>
    </source>
</reference>
<evidence type="ECO:0000313" key="4">
    <source>
        <dbReference type="Proteomes" id="UP001218218"/>
    </source>
</evidence>
<feature type="compositionally biased region" description="Low complexity" evidence="2">
    <location>
        <begin position="148"/>
        <end position="164"/>
    </location>
</feature>
<name>A0AAD6ZSS3_9AGAR</name>
<keyword evidence="1" id="KW-0175">Coiled coil</keyword>
<feature type="region of interest" description="Disordered" evidence="2">
    <location>
        <begin position="136"/>
        <end position="164"/>
    </location>
</feature>
<keyword evidence="4" id="KW-1185">Reference proteome</keyword>
<gene>
    <name evidence="3" type="ORF">DFH08DRAFT_878005</name>
</gene>
<evidence type="ECO:0000313" key="3">
    <source>
        <dbReference type="EMBL" id="KAJ7336178.1"/>
    </source>
</evidence>
<dbReference type="AlphaFoldDB" id="A0AAD6ZSS3"/>
<comment type="caution">
    <text evidence="3">The sequence shown here is derived from an EMBL/GenBank/DDBJ whole genome shotgun (WGS) entry which is preliminary data.</text>
</comment>
<organism evidence="3 4">
    <name type="scientific">Mycena albidolilacea</name>
    <dbReference type="NCBI Taxonomy" id="1033008"/>
    <lineage>
        <taxon>Eukaryota</taxon>
        <taxon>Fungi</taxon>
        <taxon>Dikarya</taxon>
        <taxon>Basidiomycota</taxon>
        <taxon>Agaricomycotina</taxon>
        <taxon>Agaricomycetes</taxon>
        <taxon>Agaricomycetidae</taxon>
        <taxon>Agaricales</taxon>
        <taxon>Marasmiineae</taxon>
        <taxon>Mycenaceae</taxon>
        <taxon>Mycena</taxon>
    </lineage>
</organism>